<evidence type="ECO:0000313" key="3">
    <source>
        <dbReference type="Proteomes" id="UP000052230"/>
    </source>
</evidence>
<dbReference type="EMBL" id="CCXZ01000115">
    <property type="protein sequence ID" value="CEG15898.1"/>
    <property type="molecule type" value="Genomic_DNA"/>
</dbReference>
<dbReference type="RefSeq" id="WP_011051031.1">
    <property type="nucleotide sequence ID" value="NZ_CAVLHM010000037.1"/>
</dbReference>
<name>A0A0U5FBY2_XANCI</name>
<evidence type="ECO:0000313" key="2">
    <source>
        <dbReference type="EMBL" id="MBD4336110.1"/>
    </source>
</evidence>
<dbReference type="KEGG" id="xcw:J162_01762"/>
<proteinExistence type="predicted"/>
<dbReference type="InterPro" id="IPR036041">
    <property type="entry name" value="Ribosome-inact_prot_sf"/>
</dbReference>
<dbReference type="KEGG" id="xcf:J172_01757"/>
<dbReference type="KEGG" id="xcu:J159_01762"/>
<dbReference type="GO" id="GO:0017148">
    <property type="term" value="P:negative regulation of translation"/>
    <property type="evidence" value="ECO:0007669"/>
    <property type="project" value="InterPro"/>
</dbReference>
<dbReference type="KEGG" id="xcm:J164_01762"/>
<dbReference type="PATRIC" id="fig|434928.28.peg.1792"/>
<dbReference type="EMBL" id="JAABFR010000589">
    <property type="protein sequence ID" value="MBD4336110.1"/>
    <property type="molecule type" value="Genomic_DNA"/>
</dbReference>
<evidence type="ECO:0000313" key="1">
    <source>
        <dbReference type="EMBL" id="CEG15898.1"/>
    </source>
</evidence>
<dbReference type="KEGG" id="xcn:J169_01763"/>
<organism evidence="1 3">
    <name type="scientific">Xanthomonas citri pv. citri</name>
    <dbReference type="NCBI Taxonomy" id="611301"/>
    <lineage>
        <taxon>Bacteria</taxon>
        <taxon>Pseudomonadati</taxon>
        <taxon>Pseudomonadota</taxon>
        <taxon>Gammaproteobacteria</taxon>
        <taxon>Lysobacterales</taxon>
        <taxon>Lysobacteraceae</taxon>
        <taxon>Xanthomonas</taxon>
    </lineage>
</organism>
<dbReference type="Proteomes" id="UP000653002">
    <property type="component" value="Unassembled WGS sequence"/>
</dbReference>
<reference evidence="2" key="2">
    <citation type="submission" date="2020-01" db="EMBL/GenBank/DDBJ databases">
        <authorList>
            <person name="Richard D."/>
        </authorList>
    </citation>
    <scope>NUCLEOTIDE SEQUENCE</scope>
    <source>
        <strain evidence="2">JP541</strain>
    </source>
</reference>
<dbReference type="AlphaFoldDB" id="A0A0U5FBY2"/>
<dbReference type="KEGG" id="xcr:J163_01762"/>
<dbReference type="SUPFAM" id="SSF56371">
    <property type="entry name" value="Ribosome inactivating proteins (RIP)"/>
    <property type="match status" value="1"/>
</dbReference>
<dbReference type="GeneID" id="66910772"/>
<dbReference type="GO" id="GO:0030598">
    <property type="term" value="F:rRNA N-glycosylase activity"/>
    <property type="evidence" value="ECO:0007669"/>
    <property type="project" value="InterPro"/>
</dbReference>
<protein>
    <submittedName>
        <fullName evidence="1">Uncharacterized protein</fullName>
    </submittedName>
</protein>
<gene>
    <name evidence="2" type="ORF">GUH15_08600</name>
    <name evidence="1" type="ORF">XAC3562_230003</name>
</gene>
<dbReference type="Proteomes" id="UP000052230">
    <property type="component" value="Unassembled WGS sequence"/>
</dbReference>
<reference evidence="1 3" key="1">
    <citation type="submission" date="2014-09" db="EMBL/GenBank/DDBJ databases">
        <authorList>
            <person name="Regsiter A."/>
        </authorList>
    </citation>
    <scope>NUCLEOTIDE SEQUENCE [LARGE SCALE GENOMIC DNA]</scope>
</reference>
<accession>A0A0U5FBY2</accession>
<sequence>MRTTLKLEAESYAKALKDIRDANANAQSIEVSYVPGEAHEEVSRYFLKYPNFELNAYALKDRKYDLSKYQHTGKFPSVTSVDLAAALSKGGEGKTAMNERLSVVVCLICEAARSEPIEQAMQAAIAYEYVDLERYRVLMNMYDHTLTFKREKRTADALLPLQLQDYIDYVKSTKYTGDKGIEKTISDLG</sequence>
<keyword evidence="3" id="KW-1185">Reference proteome</keyword>
<comment type="caution">
    <text evidence="1">The sequence shown here is derived from an EMBL/GenBank/DDBJ whole genome shotgun (WGS) entry which is preliminary data.</text>
</comment>